<comment type="caution">
    <text evidence="1">The sequence shown here is derived from an EMBL/GenBank/DDBJ whole genome shotgun (WGS) entry which is preliminary data.</text>
</comment>
<name>A0AA39RWK6_ACESA</name>
<gene>
    <name evidence="1" type="ORF">LWI29_037937</name>
</gene>
<protein>
    <submittedName>
        <fullName evidence="1">Uncharacterized protein</fullName>
    </submittedName>
</protein>
<dbReference type="EMBL" id="JAUESC010000385">
    <property type="protein sequence ID" value="KAK0580202.1"/>
    <property type="molecule type" value="Genomic_DNA"/>
</dbReference>
<reference evidence="1" key="1">
    <citation type="journal article" date="2022" name="Plant J.">
        <title>Strategies of tolerance reflected in two North American maple genomes.</title>
        <authorList>
            <person name="McEvoy S.L."/>
            <person name="Sezen U.U."/>
            <person name="Trouern-Trend A."/>
            <person name="McMahon S.M."/>
            <person name="Schaberg P.G."/>
            <person name="Yang J."/>
            <person name="Wegrzyn J.L."/>
            <person name="Swenson N.G."/>
        </authorList>
    </citation>
    <scope>NUCLEOTIDE SEQUENCE</scope>
    <source>
        <strain evidence="1">NS2018</strain>
    </source>
</reference>
<keyword evidence="2" id="KW-1185">Reference proteome</keyword>
<proteinExistence type="predicted"/>
<evidence type="ECO:0000313" key="1">
    <source>
        <dbReference type="EMBL" id="KAK0580202.1"/>
    </source>
</evidence>
<dbReference type="Proteomes" id="UP001168877">
    <property type="component" value="Unassembled WGS sequence"/>
</dbReference>
<reference evidence="1" key="2">
    <citation type="submission" date="2023-06" db="EMBL/GenBank/DDBJ databases">
        <authorList>
            <person name="Swenson N.G."/>
            <person name="Wegrzyn J.L."/>
            <person name="Mcevoy S.L."/>
        </authorList>
    </citation>
    <scope>NUCLEOTIDE SEQUENCE</scope>
    <source>
        <strain evidence="1">NS2018</strain>
        <tissue evidence="1">Leaf</tissue>
    </source>
</reference>
<sequence>MEYLKPVNFYQQFFKDILKKEDYLKPGRLLGLDVSDKYVSLAVSDWKNKTAVPLSYEPERGSIDSGGQPNCGSVDRSDGKPFCGSNEYHGGEFVCL</sequence>
<organism evidence="1 2">
    <name type="scientific">Acer saccharum</name>
    <name type="common">Sugar maple</name>
    <dbReference type="NCBI Taxonomy" id="4024"/>
    <lineage>
        <taxon>Eukaryota</taxon>
        <taxon>Viridiplantae</taxon>
        <taxon>Streptophyta</taxon>
        <taxon>Embryophyta</taxon>
        <taxon>Tracheophyta</taxon>
        <taxon>Spermatophyta</taxon>
        <taxon>Magnoliopsida</taxon>
        <taxon>eudicotyledons</taxon>
        <taxon>Gunneridae</taxon>
        <taxon>Pentapetalae</taxon>
        <taxon>rosids</taxon>
        <taxon>malvids</taxon>
        <taxon>Sapindales</taxon>
        <taxon>Sapindaceae</taxon>
        <taxon>Hippocastanoideae</taxon>
        <taxon>Acereae</taxon>
        <taxon>Acer</taxon>
    </lineage>
</organism>
<accession>A0AA39RWK6</accession>
<evidence type="ECO:0000313" key="2">
    <source>
        <dbReference type="Proteomes" id="UP001168877"/>
    </source>
</evidence>
<dbReference type="AlphaFoldDB" id="A0AA39RWK6"/>